<reference evidence="1" key="1">
    <citation type="submission" date="2011-01" db="EMBL/GenBank/DDBJ databases">
        <authorList>
            <person name="Muzny D."/>
            <person name="Qin X."/>
            <person name="Buhay C."/>
            <person name="Dugan-Rocha S."/>
            <person name="Ding Y."/>
            <person name="Chen G."/>
            <person name="Hawes A."/>
            <person name="Holder M."/>
            <person name="Jhangiani S."/>
            <person name="Johnson A."/>
            <person name="Khan Z."/>
            <person name="Li Z."/>
            <person name="Liu W."/>
            <person name="Liu X."/>
            <person name="Perez L."/>
            <person name="Shen H."/>
            <person name="Wang Q."/>
            <person name="Watt J."/>
            <person name="Xi L."/>
            <person name="Xin Y."/>
            <person name="Zhou J."/>
            <person name="Deng J."/>
            <person name="Jiang H."/>
            <person name="Liu Y."/>
            <person name="Qu J."/>
            <person name="Song X.-Z."/>
            <person name="Zhang L."/>
            <person name="Villasana D."/>
            <person name="Johnson A."/>
            <person name="Liu J."/>
            <person name="Liyanage D."/>
            <person name="Lorensuhewa L."/>
            <person name="Robinson T."/>
            <person name="Song A."/>
            <person name="Song B.-B."/>
            <person name="Dinh H."/>
            <person name="Thornton R."/>
            <person name="Coyle M."/>
            <person name="Francisco L."/>
            <person name="Jackson L."/>
            <person name="Javaid M."/>
            <person name="Korchina V."/>
            <person name="Kovar C."/>
            <person name="Mata R."/>
            <person name="Mathew T."/>
            <person name="Ngo R."/>
            <person name="Nguyen L."/>
            <person name="Nguyen N."/>
            <person name="Okwuonu G."/>
            <person name="Ongeri F."/>
            <person name="Pham C."/>
            <person name="Simmons D."/>
            <person name="Wilczek-Boney K."/>
            <person name="Hale W."/>
            <person name="Jakkamsetti A."/>
            <person name="Pham P."/>
            <person name="Ruth R."/>
            <person name="San Lucas F."/>
            <person name="Warren J."/>
            <person name="Zhang J."/>
            <person name="Zhao Z."/>
            <person name="Zhou C."/>
            <person name="Zhu D."/>
            <person name="Lee S."/>
            <person name="Bess C."/>
            <person name="Blankenburg K."/>
            <person name="Forbes L."/>
            <person name="Fu Q."/>
            <person name="Gubbala S."/>
            <person name="Hirani K."/>
            <person name="Jayaseelan J.C."/>
            <person name="Lara F."/>
            <person name="Munidasa M."/>
            <person name="Palculict T."/>
            <person name="Patil S."/>
            <person name="Pu L.-L."/>
            <person name="Saada N."/>
            <person name="Tang L."/>
            <person name="Weissenberger G."/>
            <person name="Zhu Y."/>
            <person name="Hemphill L."/>
            <person name="Shang Y."/>
            <person name="Youmans B."/>
            <person name="Ayvaz T."/>
            <person name="Ross M."/>
            <person name="Santibanez J."/>
            <person name="Aqrawi P."/>
            <person name="Gross S."/>
            <person name="Joshi V."/>
            <person name="Fowler G."/>
            <person name="Nazareth L."/>
            <person name="Reid J."/>
            <person name="Worley K."/>
            <person name="Petrosino J."/>
            <person name="Highlander S."/>
            <person name="Gibbs R."/>
        </authorList>
    </citation>
    <scope>NUCLEOTIDE SEQUENCE [LARGE SCALE GENOMIC DNA]</scope>
    <source>
        <strain evidence="1">ATCC 33269</strain>
    </source>
</reference>
<proteinExistence type="predicted"/>
<dbReference type="AlphaFoldDB" id="E7RM62"/>
<gene>
    <name evidence="1" type="ORF">HMPREF0663_10212</name>
</gene>
<dbReference type="Proteomes" id="UP000005580">
    <property type="component" value="Unassembled WGS sequence"/>
</dbReference>
<comment type="caution">
    <text evidence="1">The sequence shown here is derived from an EMBL/GenBank/DDBJ whole genome shotgun (WGS) entry which is preliminary data.</text>
</comment>
<protein>
    <submittedName>
        <fullName evidence="1">Uncharacterized protein</fullName>
    </submittedName>
</protein>
<dbReference type="EMBL" id="AEPE02000002">
    <property type="protein sequence ID" value="EFZ37843.1"/>
    <property type="molecule type" value="Genomic_DNA"/>
</dbReference>
<keyword evidence="2" id="KW-1185">Reference proteome</keyword>
<evidence type="ECO:0000313" key="2">
    <source>
        <dbReference type="Proteomes" id="UP000005580"/>
    </source>
</evidence>
<accession>E7RM62</accession>
<evidence type="ECO:0000313" key="1">
    <source>
        <dbReference type="EMBL" id="EFZ37843.1"/>
    </source>
</evidence>
<name>E7RM62_9BACT</name>
<organism evidence="1 2">
    <name type="scientific">Hoylesella oralis ATCC 33269</name>
    <dbReference type="NCBI Taxonomy" id="873533"/>
    <lineage>
        <taxon>Bacteria</taxon>
        <taxon>Pseudomonadati</taxon>
        <taxon>Bacteroidota</taxon>
        <taxon>Bacteroidia</taxon>
        <taxon>Bacteroidales</taxon>
        <taxon>Prevotellaceae</taxon>
        <taxon>Hoylesella</taxon>
    </lineage>
</organism>
<dbReference type="HOGENOM" id="CLU_3203601_0_0_10"/>
<sequence>MEDIYFLFIFVGRLNYRLGKNLCIRTLMKHALYTLYLFKAALMFG</sequence>